<keyword evidence="1" id="KW-0472">Membrane</keyword>
<dbReference type="AlphaFoldDB" id="A0A6P2XYT0"/>
<proteinExistence type="predicted"/>
<name>A0A6P2XYT0_9BURK</name>
<keyword evidence="1" id="KW-1133">Transmembrane helix</keyword>
<feature type="transmembrane region" description="Helical" evidence="1">
    <location>
        <begin position="12"/>
        <end position="29"/>
    </location>
</feature>
<feature type="transmembrane region" description="Helical" evidence="1">
    <location>
        <begin position="41"/>
        <end position="61"/>
    </location>
</feature>
<protein>
    <submittedName>
        <fullName evidence="2">Membrane protein</fullName>
    </submittedName>
</protein>
<dbReference type="EMBL" id="CABVQS010000009">
    <property type="protein sequence ID" value="VWD13548.1"/>
    <property type="molecule type" value="Genomic_DNA"/>
</dbReference>
<gene>
    <name evidence="2" type="ORF">BCO71033_02627</name>
</gene>
<evidence type="ECO:0000313" key="3">
    <source>
        <dbReference type="Proteomes" id="UP000494109"/>
    </source>
</evidence>
<keyword evidence="1" id="KW-0812">Transmembrane</keyword>
<evidence type="ECO:0000256" key="1">
    <source>
        <dbReference type="SAM" id="Phobius"/>
    </source>
</evidence>
<dbReference type="RefSeq" id="WP_069250820.1">
    <property type="nucleotide sequence ID" value="NZ_CABVQS010000009.1"/>
</dbReference>
<accession>A0A6P2XYT0</accession>
<reference evidence="2 3" key="1">
    <citation type="submission" date="2019-09" db="EMBL/GenBank/DDBJ databases">
        <authorList>
            <person name="Depoorter E."/>
        </authorList>
    </citation>
    <scope>NUCLEOTIDE SEQUENCE [LARGE SCALE GENOMIC DNA]</scope>
    <source>
        <strain evidence="2">R-71033</strain>
    </source>
</reference>
<organism evidence="2 3">
    <name type="scientific">Burkholderia contaminans</name>
    <dbReference type="NCBI Taxonomy" id="488447"/>
    <lineage>
        <taxon>Bacteria</taxon>
        <taxon>Pseudomonadati</taxon>
        <taxon>Pseudomonadota</taxon>
        <taxon>Betaproteobacteria</taxon>
        <taxon>Burkholderiales</taxon>
        <taxon>Burkholderiaceae</taxon>
        <taxon>Burkholderia</taxon>
        <taxon>Burkholderia cepacia complex</taxon>
    </lineage>
</organism>
<sequence length="62" mass="6599">MAVINSDFETGFLVVLFTLLGVILFGALLTKLHLGRWHPKLIGAAIGALIGILLVEAVPMLT</sequence>
<dbReference type="Proteomes" id="UP000494109">
    <property type="component" value="Unassembled WGS sequence"/>
</dbReference>
<evidence type="ECO:0000313" key="2">
    <source>
        <dbReference type="EMBL" id="VWD13548.1"/>
    </source>
</evidence>